<dbReference type="PANTHER" id="PTHR30154">
    <property type="entry name" value="LEUCINE-RESPONSIVE REGULATORY PROTEIN"/>
    <property type="match status" value="1"/>
</dbReference>
<sequence length="340" mass="36245">MKTETVTASELDLSLVHALQVRPRATWSELAGPLGATAATLAQRWEHLRRGGDAWVHAVPGPGYSRTRCSAFVLLSCAPGSRARVAAEVCRYEEVATVELTASARAGLLLDVLTPDFATLARLLTERLDTVPGVTAVDCRIATSLHMEGTRWRLRSLDPAQLARLGAAGARESADAPLSEPDALDRRLIEALVRDGRLSWTALAESCGASPATARRRVRRLTASGLLAFRCDMAAGLMGGLVPVTFLGRVAARDIGGVEGVLAALPECRLAAAVTGPDNVLATLWLGDVGEIQRREAHLAARLPGLTVTDRLVGLRTAKRMGHLLDEAGRRTGTVPIRPW</sequence>
<dbReference type="AlphaFoldDB" id="A0ABD5EBG8"/>
<organism evidence="5 6">
    <name type="scientific">Streptomyces evansiae</name>
    <dbReference type="NCBI Taxonomy" id="3075535"/>
    <lineage>
        <taxon>Bacteria</taxon>
        <taxon>Bacillati</taxon>
        <taxon>Actinomycetota</taxon>
        <taxon>Actinomycetes</taxon>
        <taxon>Kitasatosporales</taxon>
        <taxon>Streptomycetaceae</taxon>
        <taxon>Streptomyces</taxon>
    </lineage>
</organism>
<evidence type="ECO:0000313" key="6">
    <source>
        <dbReference type="Proteomes" id="UP001183607"/>
    </source>
</evidence>
<evidence type="ECO:0000256" key="2">
    <source>
        <dbReference type="ARBA" id="ARBA00023125"/>
    </source>
</evidence>
<accession>A0ABD5EBG8</accession>
<name>A0ABD5EBG8_9ACTN</name>
<dbReference type="Gene3D" id="1.10.10.10">
    <property type="entry name" value="Winged helix-like DNA-binding domain superfamily/Winged helix DNA-binding domain"/>
    <property type="match status" value="2"/>
</dbReference>
<dbReference type="InterPro" id="IPR036390">
    <property type="entry name" value="WH_DNA-bd_sf"/>
</dbReference>
<keyword evidence="3" id="KW-0804">Transcription</keyword>
<dbReference type="GO" id="GO:0003677">
    <property type="term" value="F:DNA binding"/>
    <property type="evidence" value="ECO:0007669"/>
    <property type="project" value="UniProtKB-KW"/>
</dbReference>
<dbReference type="InterPro" id="IPR019888">
    <property type="entry name" value="Tscrpt_reg_AsnC-like"/>
</dbReference>
<dbReference type="Gene3D" id="3.30.70.920">
    <property type="match status" value="1"/>
</dbReference>
<dbReference type="SUPFAM" id="SSF54909">
    <property type="entry name" value="Dimeric alpha+beta barrel"/>
    <property type="match status" value="1"/>
</dbReference>
<dbReference type="Pfam" id="PF01037">
    <property type="entry name" value="AsnC_trans_reg"/>
    <property type="match status" value="1"/>
</dbReference>
<dbReference type="InterPro" id="IPR000485">
    <property type="entry name" value="AsnC-type_HTH_dom"/>
</dbReference>
<evidence type="ECO:0000256" key="1">
    <source>
        <dbReference type="ARBA" id="ARBA00023015"/>
    </source>
</evidence>
<dbReference type="SUPFAM" id="SSF46785">
    <property type="entry name" value="Winged helix' DNA-binding domain"/>
    <property type="match status" value="1"/>
</dbReference>
<protein>
    <submittedName>
        <fullName evidence="5">Lrp/AsnC family transcriptional regulator</fullName>
    </submittedName>
</protein>
<keyword evidence="2" id="KW-0238">DNA-binding</keyword>
<dbReference type="InterPro" id="IPR036388">
    <property type="entry name" value="WH-like_DNA-bd_sf"/>
</dbReference>
<evidence type="ECO:0000259" key="4">
    <source>
        <dbReference type="PROSITE" id="PS50956"/>
    </source>
</evidence>
<dbReference type="RefSeq" id="WP_311677562.1">
    <property type="nucleotide sequence ID" value="NZ_JAVRER010000054.1"/>
</dbReference>
<evidence type="ECO:0000256" key="3">
    <source>
        <dbReference type="ARBA" id="ARBA00023163"/>
    </source>
</evidence>
<feature type="domain" description="HTH asnC-type" evidence="4">
    <location>
        <begin position="181"/>
        <end position="242"/>
    </location>
</feature>
<reference evidence="6" key="1">
    <citation type="submission" date="2023-07" db="EMBL/GenBank/DDBJ databases">
        <title>30 novel species of actinomycetes from the DSMZ collection.</title>
        <authorList>
            <person name="Nouioui I."/>
        </authorList>
    </citation>
    <scope>NUCLEOTIDE SEQUENCE [LARGE SCALE GENOMIC DNA]</scope>
    <source>
        <strain evidence="6">DSM 41982</strain>
    </source>
</reference>
<dbReference type="EMBL" id="JAVRER010000054">
    <property type="protein sequence ID" value="MDT0418786.1"/>
    <property type="molecule type" value="Genomic_DNA"/>
</dbReference>
<gene>
    <name evidence="5" type="ORF">RM574_25220</name>
</gene>
<dbReference type="SMART" id="SM00344">
    <property type="entry name" value="HTH_ASNC"/>
    <property type="match status" value="1"/>
</dbReference>
<dbReference type="PANTHER" id="PTHR30154:SF34">
    <property type="entry name" value="TRANSCRIPTIONAL REGULATOR AZLB"/>
    <property type="match status" value="1"/>
</dbReference>
<comment type="caution">
    <text evidence="5">The sequence shown here is derived from an EMBL/GenBank/DDBJ whole genome shotgun (WGS) entry which is preliminary data.</text>
</comment>
<dbReference type="Proteomes" id="UP001183607">
    <property type="component" value="Unassembled WGS sequence"/>
</dbReference>
<dbReference type="Pfam" id="PF13404">
    <property type="entry name" value="HTH_AsnC-type"/>
    <property type="match status" value="2"/>
</dbReference>
<dbReference type="InterPro" id="IPR019887">
    <property type="entry name" value="Tscrpt_reg_AsnC/Lrp_C"/>
</dbReference>
<dbReference type="PROSITE" id="PS50956">
    <property type="entry name" value="HTH_ASNC_2"/>
    <property type="match status" value="1"/>
</dbReference>
<dbReference type="InterPro" id="IPR011008">
    <property type="entry name" value="Dimeric_a/b-barrel"/>
</dbReference>
<evidence type="ECO:0000313" key="5">
    <source>
        <dbReference type="EMBL" id="MDT0418786.1"/>
    </source>
</evidence>
<keyword evidence="1" id="KW-0805">Transcription regulation</keyword>
<proteinExistence type="predicted"/>
<dbReference type="PRINTS" id="PR00033">
    <property type="entry name" value="HTHASNC"/>
</dbReference>